<dbReference type="InterPro" id="IPR050708">
    <property type="entry name" value="T6SS_VgrG/RHS"/>
</dbReference>
<reference evidence="1 2" key="1">
    <citation type="submission" date="2016-11" db="EMBL/GenBank/DDBJ databases">
        <title>Genome sequence and comparative genomic analysis of clinical strain Elizabethkingia meningoseptica 61421 PRCM.</title>
        <authorList>
            <person name="Wang M."/>
            <person name="Hu S."/>
            <person name="Cao L."/>
            <person name="Jiang T."/>
            <person name="Zhou Y."/>
            <person name="Ming D."/>
        </authorList>
    </citation>
    <scope>NUCLEOTIDE SEQUENCE [LARGE SCALE GENOMIC DNA]</scope>
    <source>
        <strain evidence="1 2">61421 PRCM</strain>
    </source>
</reference>
<dbReference type="PANTHER" id="PTHR32305:SF15">
    <property type="entry name" value="PROTEIN RHSA-RELATED"/>
    <property type="match status" value="1"/>
</dbReference>
<gene>
    <name evidence="1" type="ORF">BMF97_17710</name>
</gene>
<name>A0A1V3TWB6_ELIME</name>
<sequence>MASSAYRYKYNGKELQETGMYDYGARMYMPELGRWGVVDPLAEKMTKHSPYNYAFNNPIRFIDPDGREPKDDYRLNKNGRLDLIRKTEDKFDRYFNEDGSKSIKINKEFTENFKQYTEWRAYGQGDVPIETNITLKNPDISSKQIKNYYYFLASNTNKEWSYDKLYKNGIFGDTTLYLISSQHRVGDVTNHGIVENYVKDNGYTWLETGHNHPFGSLMQESGYFDVNWPSGFNSNGTIKPNVGGDRQTFENNKSIMPENAWIFLPTQKNSNIIYYNDQRFWFPNQKKENVHQ</sequence>
<keyword evidence="2" id="KW-1185">Reference proteome</keyword>
<dbReference type="Proteomes" id="UP000188947">
    <property type="component" value="Unassembled WGS sequence"/>
</dbReference>
<protein>
    <recommendedName>
        <fullName evidence="3">RHS repeat-associated core domain-containing protein</fullName>
    </recommendedName>
</protein>
<accession>A0A1V3TWB6</accession>
<evidence type="ECO:0000313" key="2">
    <source>
        <dbReference type="Proteomes" id="UP000188947"/>
    </source>
</evidence>
<dbReference type="Gene3D" id="2.180.10.10">
    <property type="entry name" value="RHS repeat-associated core"/>
    <property type="match status" value="1"/>
</dbReference>
<dbReference type="PANTHER" id="PTHR32305">
    <property type="match status" value="1"/>
</dbReference>
<dbReference type="InterPro" id="IPR022385">
    <property type="entry name" value="Rhs_assc_core"/>
</dbReference>
<proteinExistence type="predicted"/>
<dbReference type="NCBIfam" id="TIGR03696">
    <property type="entry name" value="Rhs_assc_core"/>
    <property type="match status" value="1"/>
</dbReference>
<dbReference type="EMBL" id="MPOG01000019">
    <property type="protein sequence ID" value="OOH93297.1"/>
    <property type="molecule type" value="Genomic_DNA"/>
</dbReference>
<organism evidence="1 2">
    <name type="scientific">Elizabethkingia meningoseptica</name>
    <name type="common">Chryseobacterium meningosepticum</name>
    <dbReference type="NCBI Taxonomy" id="238"/>
    <lineage>
        <taxon>Bacteria</taxon>
        <taxon>Pseudomonadati</taxon>
        <taxon>Bacteroidota</taxon>
        <taxon>Flavobacteriia</taxon>
        <taxon>Flavobacteriales</taxon>
        <taxon>Weeksellaceae</taxon>
        <taxon>Elizabethkingia</taxon>
    </lineage>
</organism>
<evidence type="ECO:0000313" key="1">
    <source>
        <dbReference type="EMBL" id="OOH93297.1"/>
    </source>
</evidence>
<comment type="caution">
    <text evidence="1">The sequence shown here is derived from an EMBL/GenBank/DDBJ whole genome shotgun (WGS) entry which is preliminary data.</text>
</comment>
<dbReference type="STRING" id="238.BBD35_04925"/>
<dbReference type="AlphaFoldDB" id="A0A1V3TWB6"/>
<evidence type="ECO:0008006" key="3">
    <source>
        <dbReference type="Google" id="ProtNLM"/>
    </source>
</evidence>